<organism evidence="3 4">
    <name type="scientific">Linnemannia exigua</name>
    <dbReference type="NCBI Taxonomy" id="604196"/>
    <lineage>
        <taxon>Eukaryota</taxon>
        <taxon>Fungi</taxon>
        <taxon>Fungi incertae sedis</taxon>
        <taxon>Mucoromycota</taxon>
        <taxon>Mortierellomycotina</taxon>
        <taxon>Mortierellomycetes</taxon>
        <taxon>Mortierellales</taxon>
        <taxon>Mortierellaceae</taxon>
        <taxon>Linnemannia</taxon>
    </lineage>
</organism>
<evidence type="ECO:0000313" key="3">
    <source>
        <dbReference type="EMBL" id="KAG0280592.1"/>
    </source>
</evidence>
<feature type="region of interest" description="Disordered" evidence="2">
    <location>
        <begin position="1"/>
        <end position="64"/>
    </location>
</feature>
<dbReference type="Proteomes" id="UP001194580">
    <property type="component" value="Unassembled WGS sequence"/>
</dbReference>
<dbReference type="EMBL" id="JAAAIL010000057">
    <property type="protein sequence ID" value="KAG0280592.1"/>
    <property type="molecule type" value="Genomic_DNA"/>
</dbReference>
<reference evidence="3" key="1">
    <citation type="journal article" date="2020" name="Fungal Divers.">
        <title>Resolving the Mortierellaceae phylogeny through synthesis of multi-gene phylogenetics and phylogenomics.</title>
        <authorList>
            <person name="Vandepol N."/>
            <person name="Liber J."/>
            <person name="Desiro A."/>
            <person name="Na H."/>
            <person name="Kennedy M."/>
            <person name="Barry K."/>
            <person name="Grigoriev I.V."/>
            <person name="Miller A.N."/>
            <person name="O'Donnell K."/>
            <person name="Stajich J.E."/>
            <person name="Bonito G."/>
        </authorList>
    </citation>
    <scope>NUCLEOTIDE SEQUENCE</scope>
    <source>
        <strain evidence="3">NRRL 28262</strain>
    </source>
</reference>
<evidence type="ECO:0000256" key="2">
    <source>
        <dbReference type="SAM" id="MobiDB-lite"/>
    </source>
</evidence>
<feature type="region of interest" description="Disordered" evidence="2">
    <location>
        <begin position="198"/>
        <end position="219"/>
    </location>
</feature>
<proteinExistence type="predicted"/>
<comment type="caution">
    <text evidence="3">The sequence shown here is derived from an EMBL/GenBank/DDBJ whole genome shotgun (WGS) entry which is preliminary data.</text>
</comment>
<keyword evidence="4" id="KW-1185">Reference proteome</keyword>
<dbReference type="AlphaFoldDB" id="A0AAD4DKM6"/>
<keyword evidence="1" id="KW-0175">Coiled coil</keyword>
<evidence type="ECO:0000256" key="1">
    <source>
        <dbReference type="SAM" id="Coils"/>
    </source>
</evidence>
<protein>
    <submittedName>
        <fullName evidence="3">Uncharacterized protein</fullName>
    </submittedName>
</protein>
<feature type="compositionally biased region" description="Polar residues" evidence="2">
    <location>
        <begin position="55"/>
        <end position="64"/>
    </location>
</feature>
<feature type="coiled-coil region" evidence="1">
    <location>
        <begin position="227"/>
        <end position="293"/>
    </location>
</feature>
<name>A0AAD4DKM6_9FUNG</name>
<evidence type="ECO:0000313" key="4">
    <source>
        <dbReference type="Proteomes" id="UP001194580"/>
    </source>
</evidence>
<sequence length="734" mass="82010">MQHIQQQPTQQQQIQPAQLAHQQGQQQSQQRQLGRQGKAQPYPETHANGRWQFHATPTQLAQSPTLSALGEHGLTKANLKQSNLGHNSSAYGSHAGTQDMTDAEMSSIGTTQALEEGYSVATSKFNTERFGALSFHPNSASATNLGAGTGSGTDQGYPGSDALDLPDADYDPNDNYDNFNDVDFTELDDDFEVQEDVMETDKGHPHSTASRTTDPEGRSRRMIVEEISQDSSESDALREKLAQMEELLRERDAELQSKTGEVSILRSNLDVKKNELMKAEEDLRTAMEKHRVERSAADEKLRAELEKTQVSHQFAISKMIMDGQKNAKAQTQPVVRQAAPVPSFPSLSFPSTPSVPSTPFAVNSSQPSMKLKARSDDSFSLDVFKASQNPVARSRSVGPRAVSFEKPKLPATHSTETVKMTRPVFGFNSDIPTQSPEEIIRDNLLASKENDYGLPQLRSIDPDEEGYAPLKGSKNYSENLQLSTITQQCYKSVLGLVQRVSVRSKGQALRDTTRLLQLSLILDKPLHAMNTLKVLRTLMFTYEDLSDEVSRGSVPFMEHDNEDAWVVRPSEASLPSTLACIEFLLLTRLARDPPTKEPVGGVVYKLKEETENLFQLEIIQVMNYVAWSQTESVHMARTFVPLIRKGIFEEMIRFQTSRNNFRHLRLLLDILDIVSREVECCKLLMGWRVSQQAWGNVFKFMNTLIALLGTKTESLEKLAVSYTINAFNPIVCLR</sequence>
<accession>A0AAD4DKM6</accession>
<gene>
    <name evidence="3" type="ORF">BGZ95_009541</name>
</gene>
<feature type="compositionally biased region" description="Low complexity" evidence="2">
    <location>
        <begin position="1"/>
        <end position="36"/>
    </location>
</feature>